<keyword evidence="5" id="KW-1185">Reference proteome</keyword>
<organism evidence="4 5">
    <name type="scientific">Blepharisma stoltei</name>
    <dbReference type="NCBI Taxonomy" id="1481888"/>
    <lineage>
        <taxon>Eukaryota</taxon>
        <taxon>Sar</taxon>
        <taxon>Alveolata</taxon>
        <taxon>Ciliophora</taxon>
        <taxon>Postciliodesmatophora</taxon>
        <taxon>Heterotrichea</taxon>
        <taxon>Heterotrichida</taxon>
        <taxon>Blepharismidae</taxon>
        <taxon>Blepharisma</taxon>
    </lineage>
</organism>
<dbReference type="InterPro" id="IPR045266">
    <property type="entry name" value="DOH_DOMON"/>
</dbReference>
<protein>
    <recommendedName>
        <fullName evidence="3">DOMON domain-containing protein</fullName>
    </recommendedName>
</protein>
<evidence type="ECO:0000313" key="5">
    <source>
        <dbReference type="Proteomes" id="UP001162131"/>
    </source>
</evidence>
<keyword evidence="2" id="KW-0732">Signal</keyword>
<dbReference type="Proteomes" id="UP001162131">
    <property type="component" value="Unassembled WGS sequence"/>
</dbReference>
<evidence type="ECO:0000256" key="2">
    <source>
        <dbReference type="SAM" id="SignalP"/>
    </source>
</evidence>
<dbReference type="CDD" id="cd09631">
    <property type="entry name" value="DOMON_DOH"/>
    <property type="match status" value="1"/>
</dbReference>
<name>A0AAU9IHS9_9CILI</name>
<evidence type="ECO:0000256" key="1">
    <source>
        <dbReference type="SAM" id="MobiDB-lite"/>
    </source>
</evidence>
<feature type="region of interest" description="Disordered" evidence="1">
    <location>
        <begin position="85"/>
        <end position="104"/>
    </location>
</feature>
<feature type="signal peptide" evidence="2">
    <location>
        <begin position="1"/>
        <end position="20"/>
    </location>
</feature>
<reference evidence="4" key="1">
    <citation type="submission" date="2021-09" db="EMBL/GenBank/DDBJ databases">
        <authorList>
            <consortium name="AG Swart"/>
            <person name="Singh M."/>
            <person name="Singh A."/>
            <person name="Seah K."/>
            <person name="Emmerich C."/>
        </authorList>
    </citation>
    <scope>NUCLEOTIDE SEQUENCE</scope>
    <source>
        <strain evidence="4">ATCC30299</strain>
    </source>
</reference>
<evidence type="ECO:0000259" key="3">
    <source>
        <dbReference type="PROSITE" id="PS50836"/>
    </source>
</evidence>
<feature type="domain" description="DOMON" evidence="3">
    <location>
        <begin position="24"/>
        <end position="149"/>
    </location>
</feature>
<dbReference type="SMART" id="SM00664">
    <property type="entry name" value="DoH"/>
    <property type="match status" value="1"/>
</dbReference>
<dbReference type="PROSITE" id="PS50836">
    <property type="entry name" value="DOMON"/>
    <property type="match status" value="1"/>
</dbReference>
<proteinExistence type="predicted"/>
<feature type="chain" id="PRO_5043953224" description="DOMON domain-containing protein" evidence="2">
    <location>
        <begin position="21"/>
        <end position="187"/>
    </location>
</feature>
<dbReference type="EMBL" id="CAJZBQ010000010">
    <property type="protein sequence ID" value="CAG9313400.1"/>
    <property type="molecule type" value="Genomic_DNA"/>
</dbReference>
<comment type="caution">
    <text evidence="4">The sequence shown here is derived from an EMBL/GenBank/DDBJ whole genome shotgun (WGS) entry which is preliminary data.</text>
</comment>
<dbReference type="Pfam" id="PF03351">
    <property type="entry name" value="DOMON"/>
    <property type="match status" value="1"/>
</dbReference>
<accession>A0AAU9IHS9</accession>
<gene>
    <name evidence="4" type="ORF">BSTOLATCC_MIC8671</name>
</gene>
<sequence length="187" mass="20867">MNYKFAVIALCISLSIAGKADFPYGLQLEWNIEGDSITFNFIVPNIQIGPFGWAGIGFKTLEAGRTMANGDFVAAIFDSGKIEDRFGNPRNSNPPLDEEKGGMDDLQDKMKDVQDNYTVFSWTRWLDTKDAKDSPLVEGKEYYLLWAVGKNEGEFIKHHDDAGAIQIVLSNDFSTTEEAHASFININ</sequence>
<dbReference type="InterPro" id="IPR005018">
    <property type="entry name" value="DOMON_domain"/>
</dbReference>
<evidence type="ECO:0000313" key="4">
    <source>
        <dbReference type="EMBL" id="CAG9313400.1"/>
    </source>
</evidence>
<dbReference type="AlphaFoldDB" id="A0AAU9IHS9"/>